<dbReference type="InterPro" id="IPR012990">
    <property type="entry name" value="Beta-sandwich_Sec23_24"/>
</dbReference>
<keyword evidence="16" id="KW-1185">Reference proteome</keyword>
<gene>
    <name evidence="15" type="ORF">AXF42_Ash011554</name>
</gene>
<dbReference type="SUPFAM" id="SSF82754">
    <property type="entry name" value="C-terminal, gelsolin-like domain of Sec23/24"/>
    <property type="match status" value="1"/>
</dbReference>
<dbReference type="Pfam" id="PF04810">
    <property type="entry name" value="zf-Sec23_Sec24"/>
    <property type="match status" value="1"/>
</dbReference>
<dbReference type="SUPFAM" id="SSF81811">
    <property type="entry name" value="Helical domain of Sec23/24"/>
    <property type="match status" value="1"/>
</dbReference>
<dbReference type="OrthoDB" id="3979788at2759"/>
<dbReference type="Pfam" id="PF08033">
    <property type="entry name" value="Sec23_BS"/>
    <property type="match status" value="1"/>
</dbReference>
<feature type="compositionally biased region" description="Low complexity" evidence="10">
    <location>
        <begin position="56"/>
        <end position="74"/>
    </location>
</feature>
<evidence type="ECO:0000256" key="9">
    <source>
        <dbReference type="RuleBase" id="RU365030"/>
    </source>
</evidence>
<protein>
    <recommendedName>
        <fullName evidence="9">Protein transport protein SEC23</fullName>
    </recommendedName>
</protein>
<dbReference type="InterPro" id="IPR036175">
    <property type="entry name" value="Sec23/24_helical_dom_sf"/>
</dbReference>
<comment type="subcellular location">
    <subcellularLocation>
        <location evidence="9">Cytoplasmic vesicle</location>
        <location evidence="9">COPII-coated vesicle membrane</location>
        <topology evidence="9">Peripheral membrane protein</topology>
        <orientation evidence="9">Cytoplasmic side</orientation>
    </subcellularLocation>
    <subcellularLocation>
        <location evidence="9">Endoplasmic reticulum membrane</location>
        <topology evidence="9">Peripheral membrane protein</topology>
        <orientation evidence="9">Cytoplasmic side</orientation>
    </subcellularLocation>
</comment>
<dbReference type="Gene3D" id="3.40.50.410">
    <property type="entry name" value="von Willebrand factor, type A domain"/>
    <property type="match status" value="1"/>
</dbReference>
<evidence type="ECO:0000256" key="10">
    <source>
        <dbReference type="SAM" id="MobiDB-lite"/>
    </source>
</evidence>
<dbReference type="SUPFAM" id="SSF81995">
    <property type="entry name" value="beta-sandwich domain of Sec23/24"/>
    <property type="match status" value="1"/>
</dbReference>
<dbReference type="Pfam" id="PF04815">
    <property type="entry name" value="Sec23_helical"/>
    <property type="match status" value="1"/>
</dbReference>
<keyword evidence="6 9" id="KW-0653">Protein transport</keyword>
<evidence type="ECO:0000259" key="13">
    <source>
        <dbReference type="Pfam" id="PF04815"/>
    </source>
</evidence>
<name>A0A2I0BAX6_9ASPA</name>
<keyword evidence="4 9" id="KW-0862">Zinc</keyword>
<dbReference type="GO" id="GO:0006886">
    <property type="term" value="P:intracellular protein transport"/>
    <property type="evidence" value="ECO:0007669"/>
    <property type="project" value="InterPro"/>
</dbReference>
<dbReference type="SUPFAM" id="SSF82919">
    <property type="entry name" value="Zn-finger domain of Sec23/24"/>
    <property type="match status" value="1"/>
</dbReference>
<dbReference type="InterPro" id="IPR036174">
    <property type="entry name" value="Znf_Sec23_Sec24_sf"/>
</dbReference>
<dbReference type="STRING" id="1088818.A0A2I0BAX6"/>
<dbReference type="InterPro" id="IPR037364">
    <property type="entry name" value="Sec23"/>
</dbReference>
<dbReference type="PANTHER" id="PTHR11141:SF6">
    <property type="entry name" value="PROTEIN TRANSPORT PROTEIN SEC23 A"/>
    <property type="match status" value="1"/>
</dbReference>
<evidence type="ECO:0000256" key="4">
    <source>
        <dbReference type="ARBA" id="ARBA00022833"/>
    </source>
</evidence>
<dbReference type="InterPro" id="IPR006896">
    <property type="entry name" value="Sec23/24_trunk_dom"/>
</dbReference>
<dbReference type="Proteomes" id="UP000236161">
    <property type="component" value="Unassembled WGS sequence"/>
</dbReference>
<feature type="domain" description="Sec23/Sec24 trunk" evidence="12">
    <location>
        <begin position="272"/>
        <end position="499"/>
    </location>
</feature>
<dbReference type="GO" id="GO:0090110">
    <property type="term" value="P:COPII-coated vesicle cargo loading"/>
    <property type="evidence" value="ECO:0007669"/>
    <property type="project" value="TreeGrafter"/>
</dbReference>
<evidence type="ECO:0000256" key="6">
    <source>
        <dbReference type="ARBA" id="ARBA00022927"/>
    </source>
</evidence>
<dbReference type="InterPro" id="IPR029006">
    <property type="entry name" value="ADF-H/Gelsolin-like_dom_sf"/>
</dbReference>
<evidence type="ECO:0000313" key="16">
    <source>
        <dbReference type="Proteomes" id="UP000236161"/>
    </source>
</evidence>
<keyword evidence="3 9" id="KW-0256">Endoplasmic reticulum</keyword>
<dbReference type="InterPro" id="IPR006900">
    <property type="entry name" value="Sec23/24_helical_dom"/>
</dbReference>
<keyword evidence="2 9" id="KW-0479">Metal-binding</keyword>
<feature type="domain" description="Sec23/Sec24 helical" evidence="13">
    <location>
        <begin position="622"/>
        <end position="718"/>
    </location>
</feature>
<evidence type="ECO:0000256" key="3">
    <source>
        <dbReference type="ARBA" id="ARBA00022824"/>
    </source>
</evidence>
<evidence type="ECO:0000259" key="14">
    <source>
        <dbReference type="Pfam" id="PF08033"/>
    </source>
</evidence>
<keyword evidence="5 9" id="KW-0931">ER-Golgi transport</keyword>
<feature type="region of interest" description="Disordered" evidence="10">
    <location>
        <begin position="1"/>
        <end position="119"/>
    </location>
</feature>
<evidence type="ECO:0000256" key="8">
    <source>
        <dbReference type="ARBA" id="ARBA00023329"/>
    </source>
</evidence>
<keyword evidence="8 9" id="KW-0968">Cytoplasmic vesicle</keyword>
<dbReference type="CDD" id="cd01468">
    <property type="entry name" value="trunk_domain"/>
    <property type="match status" value="1"/>
</dbReference>
<feature type="domain" description="Zinc finger Sec23/Sec24-type" evidence="11">
    <location>
        <begin position="191"/>
        <end position="229"/>
    </location>
</feature>
<sequence>MDNSPPPPPPGYSSSSSSSSIPSPHPESRLNMPPFTSPVATRFSPQISPQDHRPLSSSRTTSSASTGSGISSGSPLTHFSSPPGPPIFSSPLRPAAVPFQTSPASPQPVAFSSGSVLPTSSPPHIANGSSVLPLHHATGIEGIIESPYVLFSAHKVLKQKKQANASSLGFGALVSPGREITPGPQVIQRDPHRCQNCGAYANLYCEVLIGSGQWQCVICKKLNSSDGEYIAANKEDLQHWPELSSSAIDYVQSGNRRPGYVPVSDSRMSAPIFLVIDECLDEAHLQHLQGSLHAFIDSLPHNMRIGIITYGRTISVYDFSEGSMASADVLPGGSSPTEESLKTLIYGTGVYLSPIHASLAVAHTIVSSLRPYKLNLSEASRDRCLGAAVEVAISVIQGPSAEISRGIIKRPGGNCRILVCVGGPNTYGPGSVPSSFNHPNYPYMERTALKWMEHLGQQAHRNNIIVDILCAGTCPVRVPILQPLARSSGGVLLLHDDFGEAFGVNLQRASMRAAGSHGLFEIRCSDDILVTQVIGPGEEAPADAHETFKNDSSLCIQMHSVEETQSFSLCMETNGDIRNDHVYFQFAVRYWNVYQADTSRVITVRLPTVDSVSQYLGSIQEDVVAVLIAKRTLLRAKTASEAIDMRIVVDERVKDITSRFGSLLSKSKLIRFPKELSSLPEILFHLRRGPLLGSIVGHEDERSVLRNLFLNASFDLSLRMLAPRCLMHREGGTFEELPAYDVAMQSNAAVVLDHGTDIFIWLIHIGIVGNELAAEEGKNASALAACRTLAEELSEQRFPAPRILSFKEGTSQARYFVSRLIPAHKDPPYEQNIRKFKPPWIELSQNQVNGYDDMFFPSTSILYFTWQSQKC</sequence>
<comment type="similarity">
    <text evidence="9">Belongs to the SEC23/SEC24 family. SEC23 subfamily.</text>
</comment>
<dbReference type="Pfam" id="PF04811">
    <property type="entry name" value="Sec23_trunk"/>
    <property type="match status" value="1"/>
</dbReference>
<dbReference type="GO" id="GO:0008270">
    <property type="term" value="F:zinc ion binding"/>
    <property type="evidence" value="ECO:0007669"/>
    <property type="project" value="InterPro"/>
</dbReference>
<proteinExistence type="inferred from homology"/>
<evidence type="ECO:0000256" key="7">
    <source>
        <dbReference type="ARBA" id="ARBA00023136"/>
    </source>
</evidence>
<evidence type="ECO:0000313" key="15">
    <source>
        <dbReference type="EMBL" id="PKA64952.1"/>
    </source>
</evidence>
<comment type="function">
    <text evidence="9">Component of the coat protein complex II (COPII) which promotes the formation of transport vesicles from the endoplasmic reticulum (ER). The coat has two main functions, the physical deformation of the endoplasmic reticulum membrane into vesicles and the selection of cargo molecules.</text>
</comment>
<evidence type="ECO:0000256" key="5">
    <source>
        <dbReference type="ARBA" id="ARBA00022892"/>
    </source>
</evidence>
<reference evidence="15 16" key="1">
    <citation type="journal article" date="2017" name="Nature">
        <title>The Apostasia genome and the evolution of orchids.</title>
        <authorList>
            <person name="Zhang G.Q."/>
            <person name="Liu K.W."/>
            <person name="Li Z."/>
            <person name="Lohaus R."/>
            <person name="Hsiao Y.Y."/>
            <person name="Niu S.C."/>
            <person name="Wang J.Y."/>
            <person name="Lin Y.C."/>
            <person name="Xu Q."/>
            <person name="Chen L.J."/>
            <person name="Yoshida K."/>
            <person name="Fujiwara S."/>
            <person name="Wang Z.W."/>
            <person name="Zhang Y.Q."/>
            <person name="Mitsuda N."/>
            <person name="Wang M."/>
            <person name="Liu G.H."/>
            <person name="Pecoraro L."/>
            <person name="Huang H.X."/>
            <person name="Xiao X.J."/>
            <person name="Lin M."/>
            <person name="Wu X.Y."/>
            <person name="Wu W.L."/>
            <person name="Chen Y.Y."/>
            <person name="Chang S.B."/>
            <person name="Sakamoto S."/>
            <person name="Ohme-Takagi M."/>
            <person name="Yagi M."/>
            <person name="Zeng S.J."/>
            <person name="Shen C.Y."/>
            <person name="Yeh C.M."/>
            <person name="Luo Y.B."/>
            <person name="Tsai W.C."/>
            <person name="Van de Peer Y."/>
            <person name="Liu Z.J."/>
        </authorList>
    </citation>
    <scope>NUCLEOTIDE SEQUENCE [LARGE SCALE GENOMIC DNA]</scope>
    <source>
        <strain evidence="16">cv. Shenzhen</strain>
        <tissue evidence="15">Stem</tissue>
    </source>
</reference>
<keyword evidence="7 9" id="KW-0472">Membrane</keyword>
<dbReference type="InterPro" id="IPR036180">
    <property type="entry name" value="Gelsolin-like_dom_sf"/>
</dbReference>
<evidence type="ECO:0000256" key="1">
    <source>
        <dbReference type="ARBA" id="ARBA00022448"/>
    </source>
</evidence>
<dbReference type="InterPro" id="IPR036465">
    <property type="entry name" value="vWFA_dom_sf"/>
</dbReference>
<feature type="compositionally biased region" description="Polar residues" evidence="10">
    <location>
        <begin position="99"/>
        <end position="119"/>
    </location>
</feature>
<dbReference type="GO" id="GO:0005789">
    <property type="term" value="C:endoplasmic reticulum membrane"/>
    <property type="evidence" value="ECO:0007669"/>
    <property type="project" value="UniProtKB-SubCell"/>
</dbReference>
<keyword evidence="1 9" id="KW-0813">Transport</keyword>
<dbReference type="Gene3D" id="3.40.20.10">
    <property type="entry name" value="Severin"/>
    <property type="match status" value="1"/>
</dbReference>
<dbReference type="Gene3D" id="1.20.120.730">
    <property type="entry name" value="Sec23/Sec24 helical domain"/>
    <property type="match status" value="1"/>
</dbReference>
<dbReference type="GO" id="GO:0030127">
    <property type="term" value="C:COPII vesicle coat"/>
    <property type="evidence" value="ECO:0007669"/>
    <property type="project" value="InterPro"/>
</dbReference>
<feature type="domain" description="Sec23/Sec24 beta-sandwich" evidence="14">
    <location>
        <begin position="516"/>
        <end position="608"/>
    </location>
</feature>
<dbReference type="AlphaFoldDB" id="A0A2I0BAX6"/>
<dbReference type="FunFam" id="2.30.30.380:FF:000013">
    <property type="entry name" value="Protein transport protein SEC23"/>
    <property type="match status" value="1"/>
</dbReference>
<dbReference type="EMBL" id="KZ451899">
    <property type="protein sequence ID" value="PKA64952.1"/>
    <property type="molecule type" value="Genomic_DNA"/>
</dbReference>
<evidence type="ECO:0000259" key="12">
    <source>
        <dbReference type="Pfam" id="PF04811"/>
    </source>
</evidence>
<dbReference type="Gene3D" id="2.30.30.380">
    <property type="entry name" value="Zn-finger domain of Sec23/24"/>
    <property type="match status" value="1"/>
</dbReference>
<accession>A0A2I0BAX6</accession>
<feature type="compositionally biased region" description="Pro residues" evidence="10">
    <location>
        <begin position="1"/>
        <end position="11"/>
    </location>
</feature>
<dbReference type="PANTHER" id="PTHR11141">
    <property type="entry name" value="PROTEIN TRANSPORT PROTEIN SEC23"/>
    <property type="match status" value="1"/>
</dbReference>
<dbReference type="GO" id="GO:0005096">
    <property type="term" value="F:GTPase activator activity"/>
    <property type="evidence" value="ECO:0007669"/>
    <property type="project" value="TreeGrafter"/>
</dbReference>
<evidence type="ECO:0000256" key="2">
    <source>
        <dbReference type="ARBA" id="ARBA00022723"/>
    </source>
</evidence>
<evidence type="ECO:0000259" key="11">
    <source>
        <dbReference type="Pfam" id="PF04810"/>
    </source>
</evidence>
<feature type="compositionally biased region" description="Low complexity" evidence="10">
    <location>
        <begin position="12"/>
        <end position="22"/>
    </location>
</feature>
<dbReference type="InterPro" id="IPR006895">
    <property type="entry name" value="Znf_Sec23_Sec24"/>
</dbReference>
<dbReference type="SUPFAM" id="SSF53300">
    <property type="entry name" value="vWA-like"/>
    <property type="match status" value="1"/>
</dbReference>
<organism evidence="15 16">
    <name type="scientific">Apostasia shenzhenica</name>
    <dbReference type="NCBI Taxonomy" id="1088818"/>
    <lineage>
        <taxon>Eukaryota</taxon>
        <taxon>Viridiplantae</taxon>
        <taxon>Streptophyta</taxon>
        <taxon>Embryophyta</taxon>
        <taxon>Tracheophyta</taxon>
        <taxon>Spermatophyta</taxon>
        <taxon>Magnoliopsida</taxon>
        <taxon>Liliopsida</taxon>
        <taxon>Asparagales</taxon>
        <taxon>Orchidaceae</taxon>
        <taxon>Apostasioideae</taxon>
        <taxon>Apostasia</taxon>
    </lineage>
</organism>
<dbReference type="GO" id="GO:0070971">
    <property type="term" value="C:endoplasmic reticulum exit site"/>
    <property type="evidence" value="ECO:0007669"/>
    <property type="project" value="TreeGrafter"/>
</dbReference>
<keyword evidence="9" id="KW-0963">Cytoplasm</keyword>